<evidence type="ECO:0000256" key="1">
    <source>
        <dbReference type="SAM" id="MobiDB-lite"/>
    </source>
</evidence>
<dbReference type="AlphaFoldDB" id="A0AAD3CNN5"/>
<feature type="region of interest" description="Disordered" evidence="1">
    <location>
        <begin position="32"/>
        <end position="58"/>
    </location>
</feature>
<dbReference type="EMBL" id="BLLK01000038">
    <property type="protein sequence ID" value="GFH49298.1"/>
    <property type="molecule type" value="Genomic_DNA"/>
</dbReference>
<sequence>MPTTIQASSLRGRLDSSERILQSKKSQQMITIIRNKDTDDRDDTDVTIQKENSDKNDKQSVIPRCEKWCYNNHKPWIGSDFDGKCAWYQCNDCVECKFSSDDSEDDLKCSEFCFHHEVSDWELKCKWDNCLGCNKCISKVQGLRKSKLPEEHED</sequence>
<gene>
    <name evidence="2" type="ORF">CTEN210_05774</name>
</gene>
<organism evidence="2 3">
    <name type="scientific">Chaetoceros tenuissimus</name>
    <dbReference type="NCBI Taxonomy" id="426638"/>
    <lineage>
        <taxon>Eukaryota</taxon>
        <taxon>Sar</taxon>
        <taxon>Stramenopiles</taxon>
        <taxon>Ochrophyta</taxon>
        <taxon>Bacillariophyta</taxon>
        <taxon>Coscinodiscophyceae</taxon>
        <taxon>Chaetocerotophycidae</taxon>
        <taxon>Chaetocerotales</taxon>
        <taxon>Chaetocerotaceae</taxon>
        <taxon>Chaetoceros</taxon>
    </lineage>
</organism>
<dbReference type="Proteomes" id="UP001054902">
    <property type="component" value="Unassembled WGS sequence"/>
</dbReference>
<proteinExistence type="predicted"/>
<name>A0AAD3CNN5_9STRA</name>
<accession>A0AAD3CNN5</accession>
<keyword evidence="3" id="KW-1185">Reference proteome</keyword>
<reference evidence="2 3" key="1">
    <citation type="journal article" date="2021" name="Sci. Rep.">
        <title>The genome of the diatom Chaetoceros tenuissimus carries an ancient integrated fragment of an extant virus.</title>
        <authorList>
            <person name="Hongo Y."/>
            <person name="Kimura K."/>
            <person name="Takaki Y."/>
            <person name="Yoshida Y."/>
            <person name="Baba S."/>
            <person name="Kobayashi G."/>
            <person name="Nagasaki K."/>
            <person name="Hano T."/>
            <person name="Tomaru Y."/>
        </authorList>
    </citation>
    <scope>NUCLEOTIDE SEQUENCE [LARGE SCALE GENOMIC DNA]</scope>
    <source>
        <strain evidence="2 3">NIES-3715</strain>
    </source>
</reference>
<comment type="caution">
    <text evidence="2">The sequence shown here is derived from an EMBL/GenBank/DDBJ whole genome shotgun (WGS) entry which is preliminary data.</text>
</comment>
<evidence type="ECO:0000313" key="2">
    <source>
        <dbReference type="EMBL" id="GFH49298.1"/>
    </source>
</evidence>
<protein>
    <submittedName>
        <fullName evidence="2">Uncharacterized protein</fullName>
    </submittedName>
</protein>
<evidence type="ECO:0000313" key="3">
    <source>
        <dbReference type="Proteomes" id="UP001054902"/>
    </source>
</evidence>